<dbReference type="Pfam" id="PF13687">
    <property type="entry name" value="DUF4153"/>
    <property type="match status" value="1"/>
</dbReference>
<reference evidence="2 5" key="2">
    <citation type="submission" date="2018-08" db="EMBL/GenBank/DDBJ databases">
        <title>Complete genome of the Arcobacter molluscorum type strain LMG 25693.</title>
        <authorList>
            <person name="Miller W.G."/>
            <person name="Yee E."/>
            <person name="Bono J.L."/>
        </authorList>
    </citation>
    <scope>NUCLEOTIDE SEQUENCE [LARGE SCALE GENOMIC DNA]</scope>
    <source>
        <strain evidence="2 5">CECT 7696</strain>
    </source>
</reference>
<feature type="transmembrane region" description="Helical" evidence="1">
    <location>
        <begin position="94"/>
        <end position="110"/>
    </location>
</feature>
<feature type="transmembrane region" description="Helical" evidence="1">
    <location>
        <begin position="70"/>
        <end position="88"/>
    </location>
</feature>
<dbReference type="EMBL" id="NXFY01000010">
    <property type="protein sequence ID" value="PHO17991.1"/>
    <property type="molecule type" value="Genomic_DNA"/>
</dbReference>
<dbReference type="KEGG" id="amol:AMOL_2395"/>
<keyword evidence="1" id="KW-1133">Transmembrane helix</keyword>
<dbReference type="InterPro" id="IPR025291">
    <property type="entry name" value="DUF4153"/>
</dbReference>
<sequence>MTFYKRIKEQFTKEVFSRFPATFIFMPLAIISTFANKYYNYLDLSKFFIYAMIISITIHLFIYKKNISIPFKIIIWVLGFITIFLSNYFHDTQYFYWLSLLLFLSFSSFLMKKTSNIEILNFNLFCLYAISFAFFSSVILYIGVLSIYSTVKYLFDIKILTDNILKDIATITFLGLFPILFLNKIIKSDFDYKEKINEHFYSVILKYILSPLVFVYTIILYIYFAKITILQELPKGNLALIICIFFTIVILVKSLLTGLAKHNKLTNFILRFSTYFSIIPIIFLSISIYTRVSQYGITSSRYVLIACAIWFIYLLIYELIYKQFNIKNALISLFIITLFSGLTPFNAHYISVYSQADRLKNIFIKNDMYINSKVIPAKKELPGKQRIEITSIINYLENSIKGREELKKLLKIEINTNFYNNVFKHLNIEYTTKYTIKQRKYLTGFKLNDIAINSKNYNYSFSIFFSDSMKKAYYGNKYFTYWLEKYSILNLKIENKLFQLDLRHILEKLKKEKIKVIDKTNYKKMVFKIKHKNLIIKLFIKDIYFSNKDNKIEIYSANGLLLFNIENRK</sequence>
<protein>
    <submittedName>
        <fullName evidence="2">DUF4153 domain-containing membrane protein</fullName>
    </submittedName>
</protein>
<evidence type="ECO:0000313" key="3">
    <source>
        <dbReference type="EMBL" id="PHO17991.1"/>
    </source>
</evidence>
<reference evidence="3 4" key="1">
    <citation type="submission" date="2017-09" db="EMBL/GenBank/DDBJ databases">
        <title>Arcobacter canalis sp. nov., a new species isolated from a water canal contaminated with urban sewage.</title>
        <authorList>
            <person name="Perez-Cataluna A."/>
            <person name="Salas-Masso N."/>
            <person name="Figueras M.J."/>
        </authorList>
    </citation>
    <scope>NUCLEOTIDE SEQUENCE [LARGE SCALE GENOMIC DNA]</scope>
    <source>
        <strain evidence="3 4">F98-3</strain>
    </source>
</reference>
<feature type="transmembrane region" description="Helical" evidence="1">
    <location>
        <begin position="302"/>
        <end position="321"/>
    </location>
</feature>
<feature type="transmembrane region" description="Helical" evidence="1">
    <location>
        <begin position="268"/>
        <end position="290"/>
    </location>
</feature>
<gene>
    <name evidence="2" type="ORF">AMOL_2395</name>
    <name evidence="3" type="ORF">CPU12_07800</name>
</gene>
<feature type="transmembrane region" description="Helical" evidence="1">
    <location>
        <begin position="47"/>
        <end position="63"/>
    </location>
</feature>
<organism evidence="3 4">
    <name type="scientific">Malaciobacter molluscorum LMG 25693</name>
    <dbReference type="NCBI Taxonomy" id="870501"/>
    <lineage>
        <taxon>Bacteria</taxon>
        <taxon>Pseudomonadati</taxon>
        <taxon>Campylobacterota</taxon>
        <taxon>Epsilonproteobacteria</taxon>
        <taxon>Campylobacterales</taxon>
        <taxon>Arcobacteraceae</taxon>
        <taxon>Malaciobacter</taxon>
    </lineage>
</organism>
<feature type="transmembrane region" description="Helical" evidence="1">
    <location>
        <begin position="328"/>
        <end position="350"/>
    </location>
</feature>
<feature type="transmembrane region" description="Helical" evidence="1">
    <location>
        <begin position="122"/>
        <end position="144"/>
    </location>
</feature>
<evidence type="ECO:0000313" key="5">
    <source>
        <dbReference type="Proteomes" id="UP000262712"/>
    </source>
</evidence>
<evidence type="ECO:0000313" key="2">
    <source>
        <dbReference type="EMBL" id="AXX93337.1"/>
    </source>
</evidence>
<feature type="transmembrane region" description="Helical" evidence="1">
    <location>
        <begin position="15"/>
        <end position="35"/>
    </location>
</feature>
<feature type="transmembrane region" description="Helical" evidence="1">
    <location>
        <begin position="203"/>
        <end position="224"/>
    </location>
</feature>
<feature type="transmembrane region" description="Helical" evidence="1">
    <location>
        <begin position="164"/>
        <end position="182"/>
    </location>
</feature>
<keyword evidence="1" id="KW-0472">Membrane</keyword>
<proteinExistence type="predicted"/>
<dbReference type="AlphaFoldDB" id="A0A2G1DHM6"/>
<keyword evidence="1" id="KW-0812">Transmembrane</keyword>
<dbReference type="RefSeq" id="WP_099342540.1">
    <property type="nucleotide sequence ID" value="NZ_CP032098.1"/>
</dbReference>
<dbReference type="Proteomes" id="UP000221222">
    <property type="component" value="Unassembled WGS sequence"/>
</dbReference>
<name>A0A2G1DHM6_9BACT</name>
<accession>A0A2G1DHM6</accession>
<evidence type="ECO:0000313" key="4">
    <source>
        <dbReference type="Proteomes" id="UP000221222"/>
    </source>
</evidence>
<evidence type="ECO:0000256" key="1">
    <source>
        <dbReference type="SAM" id="Phobius"/>
    </source>
</evidence>
<keyword evidence="4" id="KW-1185">Reference proteome</keyword>
<feature type="transmembrane region" description="Helical" evidence="1">
    <location>
        <begin position="236"/>
        <end position="256"/>
    </location>
</feature>
<dbReference type="Proteomes" id="UP000262712">
    <property type="component" value="Chromosome"/>
</dbReference>
<dbReference type="EMBL" id="CP032098">
    <property type="protein sequence ID" value="AXX93337.1"/>
    <property type="molecule type" value="Genomic_DNA"/>
</dbReference>